<dbReference type="InterPro" id="IPR008146">
    <property type="entry name" value="Gln_synth_cat_dom"/>
</dbReference>
<feature type="domain" description="GS catalytic" evidence="5">
    <location>
        <begin position="135"/>
        <end position="477"/>
    </location>
</feature>
<evidence type="ECO:0000313" key="6">
    <source>
        <dbReference type="EMBL" id="KAH9834982.1"/>
    </source>
</evidence>
<evidence type="ECO:0000313" key="7">
    <source>
        <dbReference type="Proteomes" id="UP000814176"/>
    </source>
</evidence>
<comment type="similarity">
    <text evidence="3 4">Belongs to the glutamine synthetase family.</text>
</comment>
<dbReference type="PROSITE" id="PS51987">
    <property type="entry name" value="GS_CATALYTIC"/>
    <property type="match status" value="1"/>
</dbReference>
<sequence>MGITSEYAVVYKPDSIPSSKQDSVRGLRLESRGIKFVRVQFVDYTNTVRFRILPITYFKRVCETLRPGVLFDLSLLGTVEGDIAESFSTEAASLYAIDFSSFRACPYAPGHATIMGWFQMKTASPTGSLTIPFCPRTLLESIVTEAKLKAGLTFLAGFETEFTLLRLQDASTQSAPVNRAGWGASSGHRSGTVEKTGLEEIVENLLDVGVEVQALHGGAAPGQYELVMGPSTPLEAADTLVHTRETFYNVASKHGLRATFAAKLHTNSRQSPDILLTIDHVTHLLRRQRRHSSAHIPAYQQGRGNLEPRTCRRNRTYAHAHGRSFLQTLVEHIPALSAINLPIAASYERARDGEPPANAYASWSSSRKDVPVRLCGDRGAHHIEVRTIDGTSNPYLVLAGVLAAGLLGVFSGAKLTFGDCLPRTLCDARRLLQEDGALREKLGEEFVSRFLSANESLERVMTQSTEGDNFAHMFERY</sequence>
<dbReference type="SUPFAM" id="SSF55931">
    <property type="entry name" value="Glutamine synthetase/guanido kinase"/>
    <property type="match status" value="1"/>
</dbReference>
<dbReference type="EMBL" id="JADCUA010000014">
    <property type="protein sequence ID" value="KAH9834982.1"/>
    <property type="molecule type" value="Genomic_DNA"/>
</dbReference>
<dbReference type="InterPro" id="IPR036651">
    <property type="entry name" value="Gln_synt_N_sf"/>
</dbReference>
<evidence type="ECO:0000256" key="3">
    <source>
        <dbReference type="PROSITE-ProRule" id="PRU01331"/>
    </source>
</evidence>
<accession>A0ABQ8KBQ3</accession>
<dbReference type="Gene3D" id="3.30.590.10">
    <property type="entry name" value="Glutamine synthetase/guanido kinase, catalytic domain"/>
    <property type="match status" value="1"/>
</dbReference>
<evidence type="ECO:0000256" key="4">
    <source>
        <dbReference type="RuleBase" id="RU000384"/>
    </source>
</evidence>
<dbReference type="Pfam" id="PF00120">
    <property type="entry name" value="Gln-synt_C"/>
    <property type="match status" value="2"/>
</dbReference>
<dbReference type="SMART" id="SM01230">
    <property type="entry name" value="Gln-synt_C"/>
    <property type="match status" value="1"/>
</dbReference>
<proteinExistence type="inferred from homology"/>
<dbReference type="PANTHER" id="PTHR43785">
    <property type="entry name" value="GAMMA-GLUTAMYLPUTRESCINE SYNTHETASE"/>
    <property type="match status" value="1"/>
</dbReference>
<dbReference type="PANTHER" id="PTHR43785:SF2">
    <property type="entry name" value="TYPE-1 GLUTAMINE SYNTHETASE 1"/>
    <property type="match status" value="1"/>
</dbReference>
<reference evidence="6 7" key="1">
    <citation type="journal article" date="2021" name="Environ. Microbiol.">
        <title>Gene family expansions and transcriptome signatures uncover fungal adaptations to wood decay.</title>
        <authorList>
            <person name="Hage H."/>
            <person name="Miyauchi S."/>
            <person name="Viragh M."/>
            <person name="Drula E."/>
            <person name="Min B."/>
            <person name="Chaduli D."/>
            <person name="Navarro D."/>
            <person name="Favel A."/>
            <person name="Norest M."/>
            <person name="Lesage-Meessen L."/>
            <person name="Balint B."/>
            <person name="Merenyi Z."/>
            <person name="de Eugenio L."/>
            <person name="Morin E."/>
            <person name="Martinez A.T."/>
            <person name="Baldrian P."/>
            <person name="Stursova M."/>
            <person name="Martinez M.J."/>
            <person name="Novotny C."/>
            <person name="Magnuson J.K."/>
            <person name="Spatafora J.W."/>
            <person name="Maurice S."/>
            <person name="Pangilinan J."/>
            <person name="Andreopoulos W."/>
            <person name="LaButti K."/>
            <person name="Hundley H."/>
            <person name="Na H."/>
            <person name="Kuo A."/>
            <person name="Barry K."/>
            <person name="Lipzen A."/>
            <person name="Henrissat B."/>
            <person name="Riley R."/>
            <person name="Ahrendt S."/>
            <person name="Nagy L.G."/>
            <person name="Grigoriev I.V."/>
            <person name="Martin F."/>
            <person name="Rosso M.N."/>
        </authorList>
    </citation>
    <scope>NUCLEOTIDE SEQUENCE [LARGE SCALE GENOMIC DNA]</scope>
    <source>
        <strain evidence="6 7">CIRM-BRFM 1785</strain>
    </source>
</reference>
<evidence type="ECO:0000256" key="1">
    <source>
        <dbReference type="ARBA" id="ARBA00021364"/>
    </source>
</evidence>
<dbReference type="SUPFAM" id="SSF54368">
    <property type="entry name" value="Glutamine synthetase, N-terminal domain"/>
    <property type="match status" value="1"/>
</dbReference>
<dbReference type="GeneID" id="72009744"/>
<name>A0ABQ8KBQ3_9APHY</name>
<comment type="caution">
    <text evidence="6">The sequence shown here is derived from an EMBL/GenBank/DDBJ whole genome shotgun (WGS) entry which is preliminary data.</text>
</comment>
<dbReference type="InterPro" id="IPR014746">
    <property type="entry name" value="Gln_synth/guanido_kin_cat_dom"/>
</dbReference>
<organism evidence="6 7">
    <name type="scientific">Rhodofomes roseus</name>
    <dbReference type="NCBI Taxonomy" id="34475"/>
    <lineage>
        <taxon>Eukaryota</taxon>
        <taxon>Fungi</taxon>
        <taxon>Dikarya</taxon>
        <taxon>Basidiomycota</taxon>
        <taxon>Agaricomycotina</taxon>
        <taxon>Agaricomycetes</taxon>
        <taxon>Polyporales</taxon>
        <taxon>Rhodofomes</taxon>
    </lineage>
</organism>
<gene>
    <name evidence="6" type="ORF">C8Q71DRAFT_908794</name>
</gene>
<dbReference type="Proteomes" id="UP000814176">
    <property type="component" value="Unassembled WGS sequence"/>
</dbReference>
<keyword evidence="7" id="KW-1185">Reference proteome</keyword>
<keyword evidence="2" id="KW-0436">Ligase</keyword>
<protein>
    <recommendedName>
        <fullName evidence="1">Glutamine synthetase</fullName>
    </recommendedName>
</protein>
<evidence type="ECO:0000256" key="2">
    <source>
        <dbReference type="ARBA" id="ARBA00022598"/>
    </source>
</evidence>
<evidence type="ECO:0000259" key="5">
    <source>
        <dbReference type="PROSITE" id="PS51987"/>
    </source>
</evidence>
<dbReference type="RefSeq" id="XP_047777468.1">
    <property type="nucleotide sequence ID" value="XM_047929012.1"/>
</dbReference>